<dbReference type="GO" id="GO:0005975">
    <property type="term" value="P:carbohydrate metabolic process"/>
    <property type="evidence" value="ECO:0007669"/>
    <property type="project" value="InterPro"/>
</dbReference>
<protein>
    <recommendedName>
        <fullName evidence="5">phosphoacetylglucosamine mutase</fullName>
        <ecNumber evidence="5">5.4.2.3</ecNumber>
    </recommendedName>
    <alternativeName>
        <fullName evidence="10">Acetylglucosamine phosphomutase</fullName>
    </alternativeName>
    <alternativeName>
        <fullName evidence="9">N-acetylglucosamine-phosphate mutase</fullName>
    </alternativeName>
</protein>
<comment type="similarity">
    <text evidence="4">Belongs to the phosphohexose mutase family.</text>
</comment>
<evidence type="ECO:0000256" key="3">
    <source>
        <dbReference type="ARBA" id="ARBA00004865"/>
    </source>
</evidence>
<evidence type="ECO:0000256" key="7">
    <source>
        <dbReference type="ARBA" id="ARBA00022842"/>
    </source>
</evidence>
<comment type="pathway">
    <text evidence="3">Nucleotide-sugar biosynthesis; UDP-N-acetyl-alpha-D-glucosamine biosynthesis; N-acetyl-alpha-D-glucosamine 1-phosphate from alpha-D-glucosamine 6-phosphate (route I): step 2/2.</text>
</comment>
<dbReference type="InterPro" id="IPR049022">
    <property type="entry name" value="AMG1_III"/>
</dbReference>
<feature type="domain" description="Alpha-D-phosphohexomutase alpha/beta/alpha" evidence="11">
    <location>
        <begin position="123"/>
        <end position="177"/>
    </location>
</feature>
<dbReference type="InterPro" id="IPR016066">
    <property type="entry name" value="A-D-PHexomutase_CS"/>
</dbReference>
<evidence type="ECO:0000256" key="4">
    <source>
        <dbReference type="ARBA" id="ARBA00010231"/>
    </source>
</evidence>
<keyword evidence="15" id="KW-1185">Reference proteome</keyword>
<evidence type="ECO:0000256" key="1">
    <source>
        <dbReference type="ARBA" id="ARBA00000558"/>
    </source>
</evidence>
<feature type="domain" description="Phosphoacetylglucosamine mutase AMG1" evidence="13">
    <location>
        <begin position="183"/>
        <end position="287"/>
    </location>
</feature>
<keyword evidence="7" id="KW-0460">Magnesium</keyword>
<evidence type="ECO:0000313" key="14">
    <source>
        <dbReference type="EMBL" id="KAK2190303.1"/>
    </source>
</evidence>
<dbReference type="Proteomes" id="UP001209878">
    <property type="component" value="Unassembled WGS sequence"/>
</dbReference>
<dbReference type="GO" id="GO:0004610">
    <property type="term" value="F:phosphoacetylglucosamine mutase activity"/>
    <property type="evidence" value="ECO:0007669"/>
    <property type="project" value="UniProtKB-EC"/>
</dbReference>
<evidence type="ECO:0000259" key="11">
    <source>
        <dbReference type="Pfam" id="PF02878"/>
    </source>
</evidence>
<dbReference type="Pfam" id="PF02878">
    <property type="entry name" value="PGM_PMM_I"/>
    <property type="match status" value="2"/>
</dbReference>
<dbReference type="PANTHER" id="PTHR45955">
    <property type="entry name" value="PHOSPHOACETYLGLUCOSAMINE MUTASE"/>
    <property type="match status" value="1"/>
</dbReference>
<evidence type="ECO:0000256" key="8">
    <source>
        <dbReference type="ARBA" id="ARBA00023235"/>
    </source>
</evidence>
<dbReference type="SUPFAM" id="SSF53738">
    <property type="entry name" value="Phosphoglucomutase, first 3 domains"/>
    <property type="match status" value="4"/>
</dbReference>
<evidence type="ECO:0000256" key="10">
    <source>
        <dbReference type="ARBA" id="ARBA00032065"/>
    </source>
</evidence>
<proteinExistence type="inferred from homology"/>
<comment type="cofactor">
    <cofactor evidence="2">
        <name>Mg(2+)</name>
        <dbReference type="ChEBI" id="CHEBI:18420"/>
    </cofactor>
</comment>
<sequence length="401" mass="43604">MDDEIDQAAKLAREKHPKRNATPIQYGTAGFRAKSSMLDYVLYRMGLLAVLRSKYKTGSTIGLIVTASHNPEEDNGVKLIDPMGEMLERSWEHYATQLVNASDDDLNSVLRGIIDQASIKTEVAVKVVIARDTRPSSVPLSLAAQDGVQVLGGQAIDYGLLITPQLHYIVRCMNTRGAYGDPTEAGYYTKIASAFLKLRGGDGSHGNYHPVVQVDGANGVGAPKLQSIIPYLNGMLGIKISNDGSSGKLNHNCGADFVKVQQKAPEGMRVEPNQRCVSFDGDGDRIVFFYQDQSGKFFLVDGDKIATLLAGYLKEVVAQSGLELKFGLVQTAYANGSSTDYINNKLNVHVVCVPTGVKYLHHEAMNFDIGVYFEANGHGTVSYFSSAYIHPIMEISNALCQ</sequence>
<dbReference type="InterPro" id="IPR005844">
    <property type="entry name" value="A-D-PHexomutase_a/b/a-I"/>
</dbReference>
<dbReference type="AlphaFoldDB" id="A0AAD9P8Y0"/>
<evidence type="ECO:0000259" key="12">
    <source>
        <dbReference type="Pfam" id="PF21404"/>
    </source>
</evidence>
<accession>A0AAD9P8Y0</accession>
<dbReference type="FunFam" id="3.40.120.10:FF:000013">
    <property type="entry name" value="Phosphoacetylglucosamine mutase"/>
    <property type="match status" value="1"/>
</dbReference>
<name>A0AAD9P8Y0_RIDPI</name>
<reference evidence="14" key="1">
    <citation type="journal article" date="2023" name="Mol. Biol. Evol.">
        <title>Third-Generation Sequencing Reveals the Adaptive Role of the Epigenome in Three Deep-Sea Polychaetes.</title>
        <authorList>
            <person name="Perez M."/>
            <person name="Aroh O."/>
            <person name="Sun Y."/>
            <person name="Lan Y."/>
            <person name="Juniper S.K."/>
            <person name="Young C.R."/>
            <person name="Angers B."/>
            <person name="Qian P.Y."/>
        </authorList>
    </citation>
    <scope>NUCLEOTIDE SEQUENCE</scope>
    <source>
        <strain evidence="14">R07B-5</strain>
    </source>
</reference>
<dbReference type="Gene3D" id="3.40.120.10">
    <property type="entry name" value="Alpha-D-Glucose-1,6-Bisphosphate, subunit A, domain 3"/>
    <property type="match status" value="3"/>
</dbReference>
<keyword evidence="6" id="KW-0479">Metal-binding</keyword>
<keyword evidence="8" id="KW-0413">Isomerase</keyword>
<dbReference type="FunFam" id="3.40.120.10:FF:000015">
    <property type="entry name" value="Phosphoacetylglucosamine mutase"/>
    <property type="match status" value="1"/>
</dbReference>
<evidence type="ECO:0000259" key="13">
    <source>
        <dbReference type="Pfam" id="PF21405"/>
    </source>
</evidence>
<evidence type="ECO:0000256" key="2">
    <source>
        <dbReference type="ARBA" id="ARBA00001946"/>
    </source>
</evidence>
<evidence type="ECO:0000256" key="6">
    <source>
        <dbReference type="ARBA" id="ARBA00022723"/>
    </source>
</evidence>
<dbReference type="GO" id="GO:0000287">
    <property type="term" value="F:magnesium ion binding"/>
    <property type="evidence" value="ECO:0007669"/>
    <property type="project" value="InterPro"/>
</dbReference>
<organism evidence="14 15">
    <name type="scientific">Ridgeia piscesae</name>
    <name type="common">Tubeworm</name>
    <dbReference type="NCBI Taxonomy" id="27915"/>
    <lineage>
        <taxon>Eukaryota</taxon>
        <taxon>Metazoa</taxon>
        <taxon>Spiralia</taxon>
        <taxon>Lophotrochozoa</taxon>
        <taxon>Annelida</taxon>
        <taxon>Polychaeta</taxon>
        <taxon>Sedentaria</taxon>
        <taxon>Canalipalpata</taxon>
        <taxon>Sabellida</taxon>
        <taxon>Siboglinidae</taxon>
        <taxon>Ridgeia</taxon>
    </lineage>
</organism>
<dbReference type="GO" id="GO:0006048">
    <property type="term" value="P:UDP-N-acetylglucosamine biosynthetic process"/>
    <property type="evidence" value="ECO:0007669"/>
    <property type="project" value="TreeGrafter"/>
</dbReference>
<feature type="domain" description="Alpha-D-phosphohexomutase alpha/beta/alpha" evidence="11">
    <location>
        <begin position="58"/>
        <end position="100"/>
    </location>
</feature>
<dbReference type="PANTHER" id="PTHR45955:SF1">
    <property type="entry name" value="PHOSPHOACETYLGLUCOSAMINE MUTASE"/>
    <property type="match status" value="1"/>
</dbReference>
<dbReference type="Pfam" id="PF21404">
    <property type="entry name" value="AMG1_III"/>
    <property type="match status" value="1"/>
</dbReference>
<dbReference type="EMBL" id="JAODUO010000084">
    <property type="protein sequence ID" value="KAK2190303.1"/>
    <property type="molecule type" value="Genomic_DNA"/>
</dbReference>
<dbReference type="EC" id="5.4.2.3" evidence="5"/>
<dbReference type="InterPro" id="IPR016055">
    <property type="entry name" value="A-D-PHexomutase_a/b/a-I/II/III"/>
</dbReference>
<comment type="caution">
    <text evidence="14">The sequence shown here is derived from an EMBL/GenBank/DDBJ whole genome shotgun (WGS) entry which is preliminary data.</text>
</comment>
<evidence type="ECO:0000256" key="5">
    <source>
        <dbReference type="ARBA" id="ARBA00012731"/>
    </source>
</evidence>
<gene>
    <name evidence="14" type="ORF">NP493_79g06004</name>
</gene>
<dbReference type="InterPro" id="IPR049023">
    <property type="entry name" value="AMG1_II"/>
</dbReference>
<dbReference type="Pfam" id="PF21405">
    <property type="entry name" value="AMG1_II"/>
    <property type="match status" value="1"/>
</dbReference>
<dbReference type="FunFam" id="3.40.120.10:FF:000019">
    <property type="entry name" value="Phosphoacetylglucosamine mutase"/>
    <property type="match status" value="1"/>
</dbReference>
<evidence type="ECO:0000256" key="9">
    <source>
        <dbReference type="ARBA" id="ARBA00031926"/>
    </source>
</evidence>
<comment type="catalytic activity">
    <reaction evidence="1">
        <text>N-acetyl-alpha-D-glucosamine 1-phosphate = N-acetyl-D-glucosamine 6-phosphate</text>
        <dbReference type="Rhea" id="RHEA:23804"/>
        <dbReference type="ChEBI" id="CHEBI:57513"/>
        <dbReference type="ChEBI" id="CHEBI:57776"/>
        <dbReference type="EC" id="5.4.2.3"/>
    </reaction>
</comment>
<evidence type="ECO:0000313" key="15">
    <source>
        <dbReference type="Proteomes" id="UP001209878"/>
    </source>
</evidence>
<dbReference type="PROSITE" id="PS00710">
    <property type="entry name" value="PGM_PMM"/>
    <property type="match status" value="1"/>
</dbReference>
<feature type="domain" description="Phosphoacetylglucosamine mutase AMG1" evidence="12">
    <location>
        <begin position="301"/>
        <end position="390"/>
    </location>
</feature>